<dbReference type="EMBL" id="KK198754">
    <property type="protein sequence ID" value="KCW87201.1"/>
    <property type="molecule type" value="Genomic_DNA"/>
</dbReference>
<dbReference type="CDD" id="cd09917">
    <property type="entry name" value="F-box_SF"/>
    <property type="match status" value="1"/>
</dbReference>
<feature type="compositionally biased region" description="Acidic residues" evidence="1">
    <location>
        <begin position="109"/>
        <end position="119"/>
    </location>
</feature>
<sequence>MKEARLHASASASASTLLRSCNVVKPTTDPGWSRNFASIIACAMQEKSAFHSKPRSAASASSLTSHFCLISSSFFPQKPPTKTQIPIIRHQQPPRTSTPSMDLPRPEVEGEGGEEDGEDQLGRLPDDLLLHILDRVHDARSLARCLAVSKRLSSLVPLTPTVSLSFPRPRLLPASSESESESEPGRWRRRSGFLSRLVDRFVRGPLRFLHRVASAKSASRSGGGGDDDCDCDCDYDSRPAPGEVLKPFRGIESLRVELPSCVDAVGLNGKRTVLRWTARFGGEMKSCVVLGANSLRRREDGAAASGEEGALELRPRAVEEVELEPGPVIAEEELKLRVVWIISCLIAASARHYLLRQIVADHPMLKSVAIVDSDKQGKVRMLEEEIAEMRRSFDSEAADSSSAERIRVPDLRMKLWYAPELELPESGYVMRGATMVLIAPASEAEGEEHGKAKEGGGGGGDLGDVMRSASFEGGGGEDEAAFREAATEMGKLKRTYTLEMNSF</sequence>
<evidence type="ECO:0000256" key="1">
    <source>
        <dbReference type="SAM" id="MobiDB-lite"/>
    </source>
</evidence>
<dbReference type="STRING" id="71139.A0A059D9U7"/>
<dbReference type="Gene3D" id="1.20.1280.50">
    <property type="match status" value="1"/>
</dbReference>
<dbReference type="eggNOG" id="ENOG502RWHY">
    <property type="taxonomic scope" value="Eukaryota"/>
</dbReference>
<dbReference type="InterPro" id="IPR036047">
    <property type="entry name" value="F-box-like_dom_sf"/>
</dbReference>
<feature type="domain" description="F-box" evidence="2">
    <location>
        <begin position="122"/>
        <end position="156"/>
    </location>
</feature>
<dbReference type="Gramene" id="KCW87201">
    <property type="protein sequence ID" value="KCW87201"/>
    <property type="gene ID" value="EUGRSUZ_B03721"/>
</dbReference>
<dbReference type="InParanoid" id="A0A059D9U7"/>
<dbReference type="Pfam" id="PF12937">
    <property type="entry name" value="F-box-like"/>
    <property type="match status" value="1"/>
</dbReference>
<dbReference type="SUPFAM" id="SSF81383">
    <property type="entry name" value="F-box domain"/>
    <property type="match status" value="1"/>
</dbReference>
<dbReference type="PANTHER" id="PTHR31215">
    <property type="entry name" value="OS05G0510400 PROTEIN-RELATED"/>
    <property type="match status" value="1"/>
</dbReference>
<proteinExistence type="predicted"/>
<accession>A0A059D9U7</accession>
<evidence type="ECO:0000313" key="3">
    <source>
        <dbReference type="EMBL" id="KCW87201.1"/>
    </source>
</evidence>
<dbReference type="AlphaFoldDB" id="A0A059D9U7"/>
<protein>
    <recommendedName>
        <fullName evidence="2">F-box domain-containing protein</fullName>
    </recommendedName>
</protein>
<evidence type="ECO:0000259" key="2">
    <source>
        <dbReference type="Pfam" id="PF12937"/>
    </source>
</evidence>
<name>A0A059D9U7_EUCGR</name>
<gene>
    <name evidence="3" type="ORF">EUGRSUZ_B03721</name>
</gene>
<feature type="region of interest" description="Disordered" evidence="1">
    <location>
        <begin position="443"/>
        <end position="476"/>
    </location>
</feature>
<feature type="region of interest" description="Disordered" evidence="1">
    <location>
        <begin position="81"/>
        <end position="121"/>
    </location>
</feature>
<dbReference type="InterPro" id="IPR044809">
    <property type="entry name" value="AUF1-like"/>
</dbReference>
<dbReference type="OMA" id="MKLWYVP"/>
<feature type="region of interest" description="Disordered" evidence="1">
    <location>
        <begin position="167"/>
        <end position="186"/>
    </location>
</feature>
<organism evidence="3">
    <name type="scientific">Eucalyptus grandis</name>
    <name type="common">Flooded gum</name>
    <dbReference type="NCBI Taxonomy" id="71139"/>
    <lineage>
        <taxon>Eukaryota</taxon>
        <taxon>Viridiplantae</taxon>
        <taxon>Streptophyta</taxon>
        <taxon>Embryophyta</taxon>
        <taxon>Tracheophyta</taxon>
        <taxon>Spermatophyta</taxon>
        <taxon>Magnoliopsida</taxon>
        <taxon>eudicotyledons</taxon>
        <taxon>Gunneridae</taxon>
        <taxon>Pentapetalae</taxon>
        <taxon>rosids</taxon>
        <taxon>malvids</taxon>
        <taxon>Myrtales</taxon>
        <taxon>Myrtaceae</taxon>
        <taxon>Myrtoideae</taxon>
        <taxon>Eucalypteae</taxon>
        <taxon>Eucalyptus</taxon>
    </lineage>
</organism>
<reference evidence="3" key="1">
    <citation type="submission" date="2013-07" db="EMBL/GenBank/DDBJ databases">
        <title>The genome of Eucalyptus grandis.</title>
        <authorList>
            <person name="Schmutz J."/>
            <person name="Hayes R."/>
            <person name="Myburg A."/>
            <person name="Tuskan G."/>
            <person name="Grattapaglia D."/>
            <person name="Rokhsar D.S."/>
        </authorList>
    </citation>
    <scope>NUCLEOTIDE SEQUENCE</scope>
    <source>
        <tissue evidence="3">Leaf extractions</tissue>
    </source>
</reference>
<dbReference type="InterPro" id="IPR001810">
    <property type="entry name" value="F-box_dom"/>
</dbReference>